<accession>A0A5P1X2B3</accession>
<dbReference type="RefSeq" id="WP_137601052.1">
    <property type="nucleotide sequence ID" value="NZ_BJEB01000001.1"/>
</dbReference>
<feature type="domain" description="ACT" evidence="2">
    <location>
        <begin position="4"/>
        <end position="77"/>
    </location>
</feature>
<proteinExistence type="inferred from homology"/>
<protein>
    <recommendedName>
        <fullName evidence="1">UPF0237 protein F0161_03495</fullName>
    </recommendedName>
</protein>
<dbReference type="PROSITE" id="PS51671">
    <property type="entry name" value="ACT"/>
    <property type="match status" value="1"/>
</dbReference>
<dbReference type="OrthoDB" id="9803078at2"/>
<reference evidence="3 4" key="1">
    <citation type="submission" date="2019-09" db="EMBL/GenBank/DDBJ databases">
        <title>Complete Genome Sequence of Lactobacillus nenjiangensis SH-Y15, isolated from sauerkraut.</title>
        <authorList>
            <person name="Yang H."/>
        </authorList>
    </citation>
    <scope>NUCLEOTIDE SEQUENCE [LARGE SCALE GENOMIC DNA]</scope>
    <source>
        <strain evidence="3 4">SH-Y15</strain>
    </source>
</reference>
<dbReference type="EMBL" id="CP043939">
    <property type="protein sequence ID" value="QER67024.1"/>
    <property type="molecule type" value="Genomic_DNA"/>
</dbReference>
<dbReference type="InterPro" id="IPR002912">
    <property type="entry name" value="ACT_dom"/>
</dbReference>
<evidence type="ECO:0000256" key="1">
    <source>
        <dbReference type="HAMAP-Rule" id="MF_01054"/>
    </source>
</evidence>
<dbReference type="Gene3D" id="3.30.70.260">
    <property type="match status" value="1"/>
</dbReference>
<dbReference type="CDD" id="cd04872">
    <property type="entry name" value="ACT_1ZPV"/>
    <property type="match status" value="1"/>
</dbReference>
<keyword evidence="4" id="KW-1185">Reference proteome</keyword>
<evidence type="ECO:0000313" key="4">
    <source>
        <dbReference type="Proteomes" id="UP000325295"/>
    </source>
</evidence>
<dbReference type="Pfam" id="PF13740">
    <property type="entry name" value="ACT_6"/>
    <property type="match status" value="1"/>
</dbReference>
<evidence type="ECO:0000259" key="2">
    <source>
        <dbReference type="PROSITE" id="PS51671"/>
    </source>
</evidence>
<dbReference type="Proteomes" id="UP000325295">
    <property type="component" value="Chromosome"/>
</dbReference>
<sequence length="88" mass="9595">MKIIITVVGNDKVGIVAAVSQKLSELQVNIIDMSQTLMHGSFTMMLMGELNAEADFASIKKELSTVGEQIGVSIHVENQELFDAMQNI</sequence>
<dbReference type="KEGG" id="lnn:F0161_03495"/>
<dbReference type="AlphaFoldDB" id="A0A5P1X2B3"/>
<evidence type="ECO:0000313" key="3">
    <source>
        <dbReference type="EMBL" id="QER67024.1"/>
    </source>
</evidence>
<dbReference type="PANTHER" id="PTHR34875:SF6">
    <property type="entry name" value="UPF0237 PROTEIN MJ1558"/>
    <property type="match status" value="1"/>
</dbReference>
<dbReference type="InterPro" id="IPR050990">
    <property type="entry name" value="UPF0237/GcvR_regulator"/>
</dbReference>
<name>A0A5P1X2B3_9LACO</name>
<dbReference type="SUPFAM" id="SSF55021">
    <property type="entry name" value="ACT-like"/>
    <property type="match status" value="1"/>
</dbReference>
<gene>
    <name evidence="3" type="ORF">F0161_03495</name>
</gene>
<dbReference type="HAMAP" id="MF_01054">
    <property type="entry name" value="UPF0237"/>
    <property type="match status" value="1"/>
</dbReference>
<dbReference type="InterPro" id="IPR045865">
    <property type="entry name" value="ACT-like_dom_sf"/>
</dbReference>
<organism evidence="3 4">
    <name type="scientific">Paucilactobacillus nenjiangensis</name>
    <dbReference type="NCBI Taxonomy" id="1296540"/>
    <lineage>
        <taxon>Bacteria</taxon>
        <taxon>Bacillati</taxon>
        <taxon>Bacillota</taxon>
        <taxon>Bacilli</taxon>
        <taxon>Lactobacillales</taxon>
        <taxon>Lactobacillaceae</taxon>
        <taxon>Paucilactobacillus</taxon>
    </lineage>
</organism>
<dbReference type="InterPro" id="IPR022986">
    <property type="entry name" value="UPF0237_ACT"/>
</dbReference>
<comment type="similarity">
    <text evidence="1">Belongs to the UPF0237 family.</text>
</comment>
<dbReference type="NCBIfam" id="NF001220">
    <property type="entry name" value="PRK00194.1"/>
    <property type="match status" value="1"/>
</dbReference>
<dbReference type="PANTHER" id="PTHR34875">
    <property type="entry name" value="UPF0237 PROTEIN MJ1558"/>
    <property type="match status" value="1"/>
</dbReference>